<proteinExistence type="predicted"/>
<evidence type="ECO:0000313" key="1">
    <source>
        <dbReference type="EMBL" id="KIE41190.1"/>
    </source>
</evidence>
<accession>A0A0C1TZZ9</accession>
<dbReference type="AlphaFoldDB" id="A0A0C1TZZ9"/>
<protein>
    <submittedName>
        <fullName evidence="1">Uncharacterized protein</fullName>
    </submittedName>
</protein>
<sequence>MIGAIKVKDGIALRPECVAIKTEAPDTFGEIFRGLFAARHRSTAVPSTARIRLVQSAGKPTHREIAASEYGE</sequence>
<organism evidence="1 2">
    <name type="scientific">Geobacter soli</name>
    <dbReference type="NCBI Taxonomy" id="1510391"/>
    <lineage>
        <taxon>Bacteria</taxon>
        <taxon>Pseudomonadati</taxon>
        <taxon>Thermodesulfobacteriota</taxon>
        <taxon>Desulfuromonadia</taxon>
        <taxon>Geobacterales</taxon>
        <taxon>Geobacteraceae</taxon>
        <taxon>Geobacter</taxon>
    </lineage>
</organism>
<name>A0A0C1TZZ9_9BACT</name>
<dbReference type="EMBL" id="JXBL01000001">
    <property type="protein sequence ID" value="KIE41190.1"/>
    <property type="molecule type" value="Genomic_DNA"/>
</dbReference>
<reference evidence="1 2" key="1">
    <citation type="submission" date="2015-01" db="EMBL/GenBank/DDBJ databases">
        <title>Genome sequence of the anaerobic bacterium Geobacter soli GSS01, a dissimilatory Fe(III) reducer from soil.</title>
        <authorList>
            <person name="Yang G."/>
            <person name="Zhou S."/>
        </authorList>
    </citation>
    <scope>NUCLEOTIDE SEQUENCE [LARGE SCALE GENOMIC DNA]</scope>
    <source>
        <strain evidence="1 2">GSS01</strain>
    </source>
</reference>
<comment type="caution">
    <text evidence="1">The sequence shown here is derived from an EMBL/GenBank/DDBJ whole genome shotgun (WGS) entry which is preliminary data.</text>
</comment>
<evidence type="ECO:0000313" key="2">
    <source>
        <dbReference type="Proteomes" id="UP000031433"/>
    </source>
</evidence>
<gene>
    <name evidence="1" type="ORF">SE37_00355</name>
</gene>
<keyword evidence="2" id="KW-1185">Reference proteome</keyword>
<dbReference type="Proteomes" id="UP000031433">
    <property type="component" value="Unassembled WGS sequence"/>
</dbReference>